<dbReference type="SUPFAM" id="SSF48726">
    <property type="entry name" value="Immunoglobulin"/>
    <property type="match status" value="1"/>
</dbReference>
<sequence>MRLSYATGRPEPKVRWWRGETLMDTGNEGISGQFTASSSKVKQNEITIEALGRYDQGAVYTCQASNSNLSAPVSASVTIEMYRAITEYVQNVSGYCTEYVIGS</sequence>
<gene>
    <name evidence="2" type="ORF">FWK35_00021965</name>
</gene>
<dbReference type="PANTHER" id="PTHR23278">
    <property type="entry name" value="SIDESTEP PROTEIN"/>
    <property type="match status" value="1"/>
</dbReference>
<protein>
    <recommendedName>
        <fullName evidence="1">Ig-like domain-containing protein</fullName>
    </recommendedName>
</protein>
<dbReference type="PANTHER" id="PTHR23278:SF19">
    <property type="entry name" value="OBSCURIN"/>
    <property type="match status" value="1"/>
</dbReference>
<dbReference type="AlphaFoldDB" id="A0A6G0YXR3"/>
<comment type="caution">
    <text evidence="2">The sequence shown here is derived from an EMBL/GenBank/DDBJ whole genome shotgun (WGS) entry which is preliminary data.</text>
</comment>
<dbReference type="Gene3D" id="2.60.40.10">
    <property type="entry name" value="Immunoglobulins"/>
    <property type="match status" value="1"/>
</dbReference>
<dbReference type="InterPro" id="IPR013783">
    <property type="entry name" value="Ig-like_fold"/>
</dbReference>
<evidence type="ECO:0000313" key="2">
    <source>
        <dbReference type="EMBL" id="KAF0762954.1"/>
    </source>
</evidence>
<dbReference type="InterPro" id="IPR036179">
    <property type="entry name" value="Ig-like_dom_sf"/>
</dbReference>
<dbReference type="InterPro" id="IPR007110">
    <property type="entry name" value="Ig-like_dom"/>
</dbReference>
<evidence type="ECO:0000259" key="1">
    <source>
        <dbReference type="PROSITE" id="PS50835"/>
    </source>
</evidence>
<organism evidence="2 3">
    <name type="scientific">Aphis craccivora</name>
    <name type="common">Cowpea aphid</name>
    <dbReference type="NCBI Taxonomy" id="307492"/>
    <lineage>
        <taxon>Eukaryota</taxon>
        <taxon>Metazoa</taxon>
        <taxon>Ecdysozoa</taxon>
        <taxon>Arthropoda</taxon>
        <taxon>Hexapoda</taxon>
        <taxon>Insecta</taxon>
        <taxon>Pterygota</taxon>
        <taxon>Neoptera</taxon>
        <taxon>Paraneoptera</taxon>
        <taxon>Hemiptera</taxon>
        <taxon>Sternorrhyncha</taxon>
        <taxon>Aphidomorpha</taxon>
        <taxon>Aphidoidea</taxon>
        <taxon>Aphididae</taxon>
        <taxon>Aphidini</taxon>
        <taxon>Aphis</taxon>
        <taxon>Aphis</taxon>
    </lineage>
</organism>
<dbReference type="Pfam" id="PF07679">
    <property type="entry name" value="I-set"/>
    <property type="match status" value="1"/>
</dbReference>
<keyword evidence="3" id="KW-1185">Reference proteome</keyword>
<dbReference type="EMBL" id="VUJU01001998">
    <property type="protein sequence ID" value="KAF0762954.1"/>
    <property type="molecule type" value="Genomic_DNA"/>
</dbReference>
<dbReference type="PROSITE" id="PS50835">
    <property type="entry name" value="IG_LIKE"/>
    <property type="match status" value="1"/>
</dbReference>
<dbReference type="CDD" id="cd00096">
    <property type="entry name" value="Ig"/>
    <property type="match status" value="1"/>
</dbReference>
<dbReference type="OrthoDB" id="5843397at2759"/>
<reference evidence="2 3" key="1">
    <citation type="submission" date="2019-08" db="EMBL/GenBank/DDBJ databases">
        <title>Whole genome of Aphis craccivora.</title>
        <authorList>
            <person name="Voronova N.V."/>
            <person name="Shulinski R.S."/>
            <person name="Bandarenka Y.V."/>
            <person name="Zhorov D.G."/>
            <person name="Warner D."/>
        </authorList>
    </citation>
    <scope>NUCLEOTIDE SEQUENCE [LARGE SCALE GENOMIC DNA]</scope>
    <source>
        <strain evidence="2">180601</strain>
        <tissue evidence="2">Whole Body</tissue>
    </source>
</reference>
<feature type="domain" description="Ig-like" evidence="1">
    <location>
        <begin position="1"/>
        <end position="78"/>
    </location>
</feature>
<dbReference type="Proteomes" id="UP000478052">
    <property type="component" value="Unassembled WGS sequence"/>
</dbReference>
<evidence type="ECO:0000313" key="3">
    <source>
        <dbReference type="Proteomes" id="UP000478052"/>
    </source>
</evidence>
<name>A0A6G0YXR3_APHCR</name>
<proteinExistence type="predicted"/>
<accession>A0A6G0YXR3</accession>
<dbReference type="InterPro" id="IPR013098">
    <property type="entry name" value="Ig_I-set"/>
</dbReference>